<sequence length="428" mass="46617">MNTAAAAITHSAEPNFGQSMGVKQINTAAAAITRSAQPNFGQSMGVNQINTAAAAITRSAQPNFGQFMGVNQINTAAAAITRSAQPNFGQSMGVNQIHTAAAAITRSSQPNFGQSMGVNQMNTTTAAITRSAQPNFGQSMGVNQINTAAVAITVLLNQISDSPWGGEMKIVGGTNFFNLPRALQRASYCAHFDRSSSLCTSLCVARHTLAHKTHTDEKTLKSGHTALTERCSATVRSEGRTATEWMSRAVVRGWLLWLSGATCREGGRREGLLALTLISGGIDGLLDSSEDSPELDHCGSKSCELALNPHHKNFEPMVKYKKFIGRQLSMAEEGRSRDGRWRRARSLSVEAPRRLCMALYWSLLRHSKRYPGTASPTNSIVRILCARRRTSTGLYNTYVLSTNRMAGSNKNNEELFDNEFRNVEYELY</sequence>
<dbReference type="STRING" id="151549.A0A4C1Z6J8"/>
<name>A0A4C1Z6J8_EUMVA</name>
<dbReference type="Proteomes" id="UP000299102">
    <property type="component" value="Unassembled WGS sequence"/>
</dbReference>
<evidence type="ECO:0000313" key="2">
    <source>
        <dbReference type="Proteomes" id="UP000299102"/>
    </source>
</evidence>
<gene>
    <name evidence="1" type="ORF">EVAR_99733_1</name>
</gene>
<reference evidence="1 2" key="1">
    <citation type="journal article" date="2019" name="Commun. Biol.">
        <title>The bagworm genome reveals a unique fibroin gene that provides high tensile strength.</title>
        <authorList>
            <person name="Kono N."/>
            <person name="Nakamura H."/>
            <person name="Ohtoshi R."/>
            <person name="Tomita M."/>
            <person name="Numata K."/>
            <person name="Arakawa K."/>
        </authorList>
    </citation>
    <scope>NUCLEOTIDE SEQUENCE [LARGE SCALE GENOMIC DNA]</scope>
</reference>
<dbReference type="AlphaFoldDB" id="A0A4C1Z6J8"/>
<organism evidence="1 2">
    <name type="scientific">Eumeta variegata</name>
    <name type="common">Bagworm moth</name>
    <name type="synonym">Eumeta japonica</name>
    <dbReference type="NCBI Taxonomy" id="151549"/>
    <lineage>
        <taxon>Eukaryota</taxon>
        <taxon>Metazoa</taxon>
        <taxon>Ecdysozoa</taxon>
        <taxon>Arthropoda</taxon>
        <taxon>Hexapoda</taxon>
        <taxon>Insecta</taxon>
        <taxon>Pterygota</taxon>
        <taxon>Neoptera</taxon>
        <taxon>Endopterygota</taxon>
        <taxon>Lepidoptera</taxon>
        <taxon>Glossata</taxon>
        <taxon>Ditrysia</taxon>
        <taxon>Tineoidea</taxon>
        <taxon>Psychidae</taxon>
        <taxon>Oiketicinae</taxon>
        <taxon>Eumeta</taxon>
    </lineage>
</organism>
<evidence type="ECO:0000313" key="1">
    <source>
        <dbReference type="EMBL" id="GBP82942.1"/>
    </source>
</evidence>
<keyword evidence="2" id="KW-1185">Reference proteome</keyword>
<accession>A0A4C1Z6J8</accession>
<protein>
    <submittedName>
        <fullName evidence="1">Uncharacterized protein</fullName>
    </submittedName>
</protein>
<dbReference type="EMBL" id="BGZK01001595">
    <property type="protein sequence ID" value="GBP82942.1"/>
    <property type="molecule type" value="Genomic_DNA"/>
</dbReference>
<proteinExistence type="predicted"/>
<comment type="caution">
    <text evidence="1">The sequence shown here is derived from an EMBL/GenBank/DDBJ whole genome shotgun (WGS) entry which is preliminary data.</text>
</comment>